<keyword evidence="4" id="KW-0500">Molybdenum</keyword>
<dbReference type="GO" id="GO:0030973">
    <property type="term" value="F:molybdate ion binding"/>
    <property type="evidence" value="ECO:0007669"/>
    <property type="project" value="InterPro"/>
</dbReference>
<dbReference type="Gene3D" id="3.40.190.10">
    <property type="entry name" value="Periplasmic binding protein-like II"/>
    <property type="match status" value="2"/>
</dbReference>
<organism evidence="5 6">
    <name type="scientific">Arachidicoccus ginsenosidivorans</name>
    <dbReference type="NCBI Taxonomy" id="496057"/>
    <lineage>
        <taxon>Bacteria</taxon>
        <taxon>Pseudomonadati</taxon>
        <taxon>Bacteroidota</taxon>
        <taxon>Chitinophagia</taxon>
        <taxon>Chitinophagales</taxon>
        <taxon>Chitinophagaceae</taxon>
        <taxon>Arachidicoccus</taxon>
    </lineage>
</organism>
<evidence type="ECO:0000256" key="1">
    <source>
        <dbReference type="ARBA" id="ARBA00009175"/>
    </source>
</evidence>
<dbReference type="PANTHER" id="PTHR30632:SF14">
    <property type="entry name" value="TUNGSTATE_MOLYBDATE_CHROMATE-BINDING PROTEIN MODA"/>
    <property type="match status" value="1"/>
</dbReference>
<dbReference type="OrthoDB" id="9785015at2"/>
<dbReference type="Pfam" id="PF13531">
    <property type="entry name" value="SBP_bac_11"/>
    <property type="match status" value="1"/>
</dbReference>
<name>A0A5B8VU33_9BACT</name>
<gene>
    <name evidence="5" type="primary">modA</name>
    <name evidence="5" type="ORF">FSB73_13150</name>
</gene>
<dbReference type="SUPFAM" id="SSF53850">
    <property type="entry name" value="Periplasmic binding protein-like II"/>
    <property type="match status" value="1"/>
</dbReference>
<sequence>MSILLGLVFTASLVKTDGQNLRIAVAANAQFVTDSLKKAFQKGHPGKIELIVSSSGKLTAQIEHGAPYDIFMSADMLYAKTIFNAGNALTKPKVYAAGKLVLWTTKDLPVTGLDALKNPAIKSIAVASPKTAPYGVAAITALKKAGIYASIKNKIVFGESISQVNQYQLSGATDVAFTALSIVQSPELRHKGKWTEISSNLYEPIDQGVIILKHAGNANSDQLKQAKDFYQFLFSAQGKAIFTYFGYNVK</sequence>
<evidence type="ECO:0000256" key="4">
    <source>
        <dbReference type="PIRSR" id="PIRSR004846-1"/>
    </source>
</evidence>
<evidence type="ECO:0000313" key="6">
    <source>
        <dbReference type="Proteomes" id="UP000321291"/>
    </source>
</evidence>
<dbReference type="Proteomes" id="UP000321291">
    <property type="component" value="Chromosome"/>
</dbReference>
<dbReference type="PANTHER" id="PTHR30632">
    <property type="entry name" value="MOLYBDATE-BINDING PERIPLASMIC PROTEIN"/>
    <property type="match status" value="1"/>
</dbReference>
<reference evidence="5 6" key="1">
    <citation type="journal article" date="2017" name="Int. J. Syst. Evol. Microbiol.">
        <title>Arachidicoccus ginsenosidivorans sp. nov., with ginsenoside-converting activity isolated from ginseng cultivating soil.</title>
        <authorList>
            <person name="Siddiqi M.Z."/>
            <person name="Aslam Z."/>
            <person name="Im W.T."/>
        </authorList>
    </citation>
    <scope>NUCLEOTIDE SEQUENCE [LARGE SCALE GENOMIC DNA]</scope>
    <source>
        <strain evidence="5 6">Gsoil 809</strain>
    </source>
</reference>
<dbReference type="EMBL" id="CP042434">
    <property type="protein sequence ID" value="QEC74286.1"/>
    <property type="molecule type" value="Genomic_DNA"/>
</dbReference>
<dbReference type="KEGG" id="agi:FSB73_13150"/>
<proteinExistence type="inferred from homology"/>
<dbReference type="GO" id="GO:0015689">
    <property type="term" value="P:molybdate ion transport"/>
    <property type="evidence" value="ECO:0007669"/>
    <property type="project" value="InterPro"/>
</dbReference>
<feature type="binding site" evidence="4">
    <location>
        <position position="161"/>
    </location>
    <ligand>
        <name>molybdate</name>
        <dbReference type="ChEBI" id="CHEBI:36264"/>
    </ligand>
</feature>
<evidence type="ECO:0000313" key="5">
    <source>
        <dbReference type="EMBL" id="QEC74286.1"/>
    </source>
</evidence>
<dbReference type="InterPro" id="IPR050682">
    <property type="entry name" value="ModA/WtpA"/>
</dbReference>
<protein>
    <submittedName>
        <fullName evidence="5">Molybdate ABC transporter substrate-binding protein</fullName>
    </submittedName>
</protein>
<accession>A0A5B8VU33</accession>
<dbReference type="InterPro" id="IPR044084">
    <property type="entry name" value="AvModA-like_subst-bd"/>
</dbReference>
<evidence type="ECO:0000256" key="3">
    <source>
        <dbReference type="ARBA" id="ARBA00022729"/>
    </source>
</evidence>
<feature type="binding site" evidence="4">
    <location>
        <position position="55"/>
    </location>
    <ligand>
        <name>molybdate</name>
        <dbReference type="ChEBI" id="CHEBI:36264"/>
    </ligand>
</feature>
<dbReference type="GO" id="GO:0046872">
    <property type="term" value="F:metal ion binding"/>
    <property type="evidence" value="ECO:0007669"/>
    <property type="project" value="UniProtKB-KW"/>
</dbReference>
<keyword evidence="6" id="KW-1185">Reference proteome</keyword>
<dbReference type="NCBIfam" id="TIGR01256">
    <property type="entry name" value="modA"/>
    <property type="match status" value="1"/>
</dbReference>
<keyword evidence="2 4" id="KW-0479">Metal-binding</keyword>
<keyword evidence="3" id="KW-0732">Signal</keyword>
<dbReference type="CDD" id="cd13539">
    <property type="entry name" value="PBP2_AvModA"/>
    <property type="match status" value="1"/>
</dbReference>
<comment type="similarity">
    <text evidence="1">Belongs to the bacterial solute-binding protein ModA family.</text>
</comment>
<dbReference type="AlphaFoldDB" id="A0A5B8VU33"/>
<dbReference type="InterPro" id="IPR005950">
    <property type="entry name" value="ModA"/>
</dbReference>
<evidence type="ECO:0000256" key="2">
    <source>
        <dbReference type="ARBA" id="ARBA00022723"/>
    </source>
</evidence>
<dbReference type="PIRSF" id="PIRSF004846">
    <property type="entry name" value="ModA"/>
    <property type="match status" value="1"/>
</dbReference>